<keyword evidence="1" id="KW-0472">Membrane</keyword>
<evidence type="ECO:0000313" key="3">
    <source>
        <dbReference type="Proteomes" id="UP000010445"/>
    </source>
</evidence>
<dbReference type="OrthoDB" id="4406449at2"/>
<keyword evidence="3" id="KW-1185">Reference proteome</keyword>
<dbReference type="eggNOG" id="ENOG503193D">
    <property type="taxonomic scope" value="Bacteria"/>
</dbReference>
<proteinExistence type="predicted"/>
<keyword evidence="1" id="KW-0812">Transmembrane</keyword>
<evidence type="ECO:0000313" key="2">
    <source>
        <dbReference type="EMBL" id="EKX87470.1"/>
    </source>
</evidence>
<dbReference type="PATRIC" id="fig|1035195.3.peg.2507"/>
<dbReference type="Proteomes" id="UP000010445">
    <property type="component" value="Unassembled WGS sequence"/>
</dbReference>
<protein>
    <submittedName>
        <fullName evidence="2">Tat pathway signal sequence domain protein</fullName>
    </submittedName>
</protein>
<organism evidence="2 3">
    <name type="scientific">Corynebacterium durum F0235</name>
    <dbReference type="NCBI Taxonomy" id="1035195"/>
    <lineage>
        <taxon>Bacteria</taxon>
        <taxon>Bacillati</taxon>
        <taxon>Actinomycetota</taxon>
        <taxon>Actinomycetes</taxon>
        <taxon>Mycobacteriales</taxon>
        <taxon>Corynebacteriaceae</taxon>
        <taxon>Corynebacterium</taxon>
    </lineage>
</organism>
<dbReference type="AlphaFoldDB" id="L1M8U5"/>
<reference evidence="2 3" key="1">
    <citation type="submission" date="2012-05" db="EMBL/GenBank/DDBJ databases">
        <authorList>
            <person name="Weinstock G."/>
            <person name="Sodergren E."/>
            <person name="Lobos E.A."/>
            <person name="Fulton L."/>
            <person name="Fulton R."/>
            <person name="Courtney L."/>
            <person name="Fronick C."/>
            <person name="O'Laughlin M."/>
            <person name="Godfrey J."/>
            <person name="Wilson R.M."/>
            <person name="Miner T."/>
            <person name="Farmer C."/>
            <person name="Delehaunty K."/>
            <person name="Cordes M."/>
            <person name="Minx P."/>
            <person name="Tomlinson C."/>
            <person name="Chen J."/>
            <person name="Wollam A."/>
            <person name="Pepin K.H."/>
            <person name="Bhonagiri V."/>
            <person name="Zhang X."/>
            <person name="Suruliraj S."/>
            <person name="Warren W."/>
            <person name="Mitreva M."/>
            <person name="Mardis E.R."/>
            <person name="Wilson R.K."/>
        </authorList>
    </citation>
    <scope>NUCLEOTIDE SEQUENCE [LARGE SCALE GENOMIC DNA]</scope>
    <source>
        <strain evidence="2 3">F0235</strain>
    </source>
</reference>
<dbReference type="RefSeq" id="WP_006062599.1">
    <property type="nucleotide sequence ID" value="NZ_KB290826.1"/>
</dbReference>
<gene>
    <name evidence="2" type="ORF">HMPREF9997_02796</name>
</gene>
<evidence type="ECO:0000256" key="1">
    <source>
        <dbReference type="SAM" id="Phobius"/>
    </source>
</evidence>
<sequence length="258" mass="27560">MRLSFHQSPLLPTPATRRPIVTTVGTAAVVTLAALLTPPASSAFTVTADTEKQLCRVDANSPSQVRDFWNKLENDVRKARIAEIDKASPGFAADLAAYESGREGAPTVNDLQQRITNTGGQEGLGMLTTQTAADAGIDAATDPGFRTEYTEQQARTAAQDIGDNPAAAISGTLQNQASSGMRIDALRSELFSTRAADYNSAQQTLKTNLTHCADELADARPMPWQQKALIAAAIVAALLVGVKAWFNSRKPSRHQAQR</sequence>
<dbReference type="STRING" id="1035195.HMPREF9997_02796"/>
<name>L1M8U5_9CORY</name>
<accession>L1M8U5</accession>
<feature type="transmembrane region" description="Helical" evidence="1">
    <location>
        <begin position="228"/>
        <end position="246"/>
    </location>
</feature>
<comment type="caution">
    <text evidence="2">The sequence shown here is derived from an EMBL/GenBank/DDBJ whole genome shotgun (WGS) entry which is preliminary data.</text>
</comment>
<keyword evidence="1" id="KW-1133">Transmembrane helix</keyword>
<dbReference type="HOGENOM" id="CLU_094139_0_0_11"/>
<dbReference type="EMBL" id="AMEM01000044">
    <property type="protein sequence ID" value="EKX87470.1"/>
    <property type="molecule type" value="Genomic_DNA"/>
</dbReference>